<evidence type="ECO:0000313" key="1">
    <source>
        <dbReference type="EMBL" id="KAJ0084474.1"/>
    </source>
</evidence>
<proteinExistence type="predicted"/>
<evidence type="ECO:0000313" key="2">
    <source>
        <dbReference type="Proteomes" id="UP001164250"/>
    </source>
</evidence>
<organism evidence="1 2">
    <name type="scientific">Pistacia atlantica</name>
    <dbReference type="NCBI Taxonomy" id="434234"/>
    <lineage>
        <taxon>Eukaryota</taxon>
        <taxon>Viridiplantae</taxon>
        <taxon>Streptophyta</taxon>
        <taxon>Embryophyta</taxon>
        <taxon>Tracheophyta</taxon>
        <taxon>Spermatophyta</taxon>
        <taxon>Magnoliopsida</taxon>
        <taxon>eudicotyledons</taxon>
        <taxon>Gunneridae</taxon>
        <taxon>Pentapetalae</taxon>
        <taxon>rosids</taxon>
        <taxon>malvids</taxon>
        <taxon>Sapindales</taxon>
        <taxon>Anacardiaceae</taxon>
        <taxon>Pistacia</taxon>
    </lineage>
</organism>
<dbReference type="EMBL" id="CM047907">
    <property type="protein sequence ID" value="KAJ0084474.1"/>
    <property type="molecule type" value="Genomic_DNA"/>
</dbReference>
<keyword evidence="2" id="KW-1185">Reference proteome</keyword>
<reference evidence="2" key="1">
    <citation type="journal article" date="2023" name="G3 (Bethesda)">
        <title>Genome assembly and association tests identify interacting loci associated with vigor, precocity, and sex in interspecific pistachio rootstocks.</title>
        <authorList>
            <person name="Palmer W."/>
            <person name="Jacygrad E."/>
            <person name="Sagayaradj S."/>
            <person name="Cavanaugh K."/>
            <person name="Han R."/>
            <person name="Bertier L."/>
            <person name="Beede B."/>
            <person name="Kafkas S."/>
            <person name="Golino D."/>
            <person name="Preece J."/>
            <person name="Michelmore R."/>
        </authorList>
    </citation>
    <scope>NUCLEOTIDE SEQUENCE [LARGE SCALE GENOMIC DNA]</scope>
</reference>
<gene>
    <name evidence="1" type="ORF">Patl1_29477</name>
</gene>
<sequence>MEFIGRTLKKEFQGFGVFTGTIQSYDESSKYFEIVYEDGDSEELDFSEVVSLLENDKVKVSEEGLAHVKPSRGGRKPKKRRRMERKRGESGKSDETLGKVDLNDGFVDLNLNNGDLNLNDEVIGKFKEECGFENGNMIVDVEIKDGLGFDLNAGFNFKLNGGEGFNLNLNDEGLEENMGSVKKEREYIDLNLDVNGEMEESLEVVETRKKECGFDLNLGVDDEVEDDSDGDCVGKVKESVLLESVEELKEVRVTQDFSYGLVGGIRRETSMSVDDFTARDGCNGVQLKDESVIPAATEIDGCQGDMGSSRMQGTAHQQACDFSDLSSTAAGVSMMEELPVTLAAESSPSLLFDCIHVSILRMLRKHLEHLSNEGFESASSCLRSLNWNLLDLITWPVFMVEYFLIHDSVVKPSFDLTRLKLFKSDYYRQPVSVKVEMLRCLCDDMIEMEAIRMELSRRSSGAEPDLEFDRNINNEFGKKRRLAMDMSGGSCLTEEVIEDANDWNSDECCLCKMDGNLLCCDGCPAAYHSKCVGVASDLLPEGDWFCPECALDRHKPWMKPRRSLRGAELLGADPQGRLYFSSCGYLLV</sequence>
<name>A0ACC1AAW7_9ROSI</name>
<accession>A0ACC1AAW7</accession>
<protein>
    <submittedName>
        <fullName evidence="1">Uncharacterized protein</fullName>
    </submittedName>
</protein>
<dbReference type="Proteomes" id="UP001164250">
    <property type="component" value="Chromosome 11"/>
</dbReference>
<comment type="caution">
    <text evidence="1">The sequence shown here is derived from an EMBL/GenBank/DDBJ whole genome shotgun (WGS) entry which is preliminary data.</text>
</comment>